<gene>
    <name evidence="2" type="ORF">PanWU01x14_272430</name>
</gene>
<evidence type="ECO:0000313" key="3">
    <source>
        <dbReference type="Proteomes" id="UP000237105"/>
    </source>
</evidence>
<evidence type="ECO:0000256" key="1">
    <source>
        <dbReference type="SAM" id="Phobius"/>
    </source>
</evidence>
<keyword evidence="1" id="KW-0812">Transmembrane</keyword>
<evidence type="ECO:0000313" key="2">
    <source>
        <dbReference type="EMBL" id="PON43626.1"/>
    </source>
</evidence>
<feature type="transmembrane region" description="Helical" evidence="1">
    <location>
        <begin position="20"/>
        <end position="40"/>
    </location>
</feature>
<name>A0A2P5B4D2_PARAD</name>
<keyword evidence="1" id="KW-1133">Transmembrane helix</keyword>
<dbReference type="AlphaFoldDB" id="A0A2P5B4D2"/>
<dbReference type="EMBL" id="JXTB01000367">
    <property type="protein sequence ID" value="PON43626.1"/>
    <property type="molecule type" value="Genomic_DNA"/>
</dbReference>
<feature type="non-terminal residue" evidence="2">
    <location>
        <position position="167"/>
    </location>
</feature>
<accession>A0A2P5B4D2</accession>
<proteinExistence type="predicted"/>
<reference evidence="3" key="1">
    <citation type="submission" date="2016-06" db="EMBL/GenBank/DDBJ databases">
        <title>Parallel loss of symbiosis genes in relatives of nitrogen-fixing non-legume Parasponia.</title>
        <authorList>
            <person name="Van Velzen R."/>
            <person name="Holmer R."/>
            <person name="Bu F."/>
            <person name="Rutten L."/>
            <person name="Van Zeijl A."/>
            <person name="Liu W."/>
            <person name="Santuari L."/>
            <person name="Cao Q."/>
            <person name="Sharma T."/>
            <person name="Shen D."/>
            <person name="Roswanjaya Y."/>
            <person name="Wardhani T."/>
            <person name="Kalhor M.S."/>
            <person name="Jansen J."/>
            <person name="Van den Hoogen J."/>
            <person name="Gungor B."/>
            <person name="Hartog M."/>
            <person name="Hontelez J."/>
            <person name="Verver J."/>
            <person name="Yang W.-C."/>
            <person name="Schijlen E."/>
            <person name="Repin R."/>
            <person name="Schilthuizen M."/>
            <person name="Schranz E."/>
            <person name="Heidstra R."/>
            <person name="Miyata K."/>
            <person name="Fedorova E."/>
            <person name="Kohlen W."/>
            <person name="Bisseling T."/>
            <person name="Smit S."/>
            <person name="Geurts R."/>
        </authorList>
    </citation>
    <scope>NUCLEOTIDE SEQUENCE [LARGE SCALE GENOMIC DNA]</scope>
    <source>
        <strain evidence="3">cv. WU1-14</strain>
    </source>
</reference>
<keyword evidence="3" id="KW-1185">Reference proteome</keyword>
<organism evidence="2 3">
    <name type="scientific">Parasponia andersonii</name>
    <name type="common">Sponia andersonii</name>
    <dbReference type="NCBI Taxonomy" id="3476"/>
    <lineage>
        <taxon>Eukaryota</taxon>
        <taxon>Viridiplantae</taxon>
        <taxon>Streptophyta</taxon>
        <taxon>Embryophyta</taxon>
        <taxon>Tracheophyta</taxon>
        <taxon>Spermatophyta</taxon>
        <taxon>Magnoliopsida</taxon>
        <taxon>eudicotyledons</taxon>
        <taxon>Gunneridae</taxon>
        <taxon>Pentapetalae</taxon>
        <taxon>rosids</taxon>
        <taxon>fabids</taxon>
        <taxon>Rosales</taxon>
        <taxon>Cannabaceae</taxon>
        <taxon>Parasponia</taxon>
    </lineage>
</organism>
<keyword evidence="1" id="KW-0472">Membrane</keyword>
<comment type="caution">
    <text evidence="2">The sequence shown here is derived from an EMBL/GenBank/DDBJ whole genome shotgun (WGS) entry which is preliminary data.</text>
</comment>
<sequence>MSSFSSQFRNAVSNSLDLTLASLFMYVSLSLMLLDIDLYFTTYRSLSKFNTVIKANSPSSNLKLLSPMKNCNSAGFLDFTFLNSSWCISTPDACIGRARKNCLKGHCFALSNKSYFSNLSLIFDITVVPFIVTLPRKCSPKGTRSFDFWFGIRGTKQFRQNFNKFNI</sequence>
<protein>
    <submittedName>
        <fullName evidence="2">Uncharacterized protein</fullName>
    </submittedName>
</protein>
<dbReference type="Proteomes" id="UP000237105">
    <property type="component" value="Unassembled WGS sequence"/>
</dbReference>